<dbReference type="CDD" id="cd02440">
    <property type="entry name" value="AdoMet_MTases"/>
    <property type="match status" value="1"/>
</dbReference>
<dbReference type="PANTHER" id="PTHR43832">
    <property type="match status" value="1"/>
</dbReference>
<dbReference type="EMBL" id="JAAKGT010000002">
    <property type="protein sequence ID" value="NGM49118.1"/>
    <property type="molecule type" value="Genomic_DNA"/>
</dbReference>
<dbReference type="RefSeq" id="WP_165256951.1">
    <property type="nucleotide sequence ID" value="NZ_JAAKGT010000002.1"/>
</dbReference>
<feature type="compositionally biased region" description="Basic and acidic residues" evidence="1">
    <location>
        <begin position="1"/>
        <end position="19"/>
    </location>
</feature>
<sequence>MTDTTRDLTGRAPARDEALGRSGGGPIQALVRLAQDAAVPDFLSRLAIHHLVAGARRSLESAPPDAAAQFAEAMADGPIATHTADANAQHYELPAAFFEAVLGPHLKYSSGLYAPGVTTLAQAEAAALRETESHADLRDGQAVLELGCGWGSLSLWMAERFPASTITAVSNSTSQRAFIQARAAERGLTNLSVVTADMNVFDTARRFDRVVSVEMFEHMSNWRDLLARVRSWLKPDGLLFLHVFSHADTPYRFETEDPDDWIARHFFSGGIMPSHDLIRQFPDLFEVAMDWRWSGDHYARTALHWLERFDAARDVIDPLLAEVYGPEARIWRRRWRLFFLATAGLFGHRGGAEWGVSHYRLRPVA</sequence>
<protein>
    <submittedName>
        <fullName evidence="2">Class I SAM-dependent methyltransferase</fullName>
    </submittedName>
</protein>
<reference evidence="2" key="1">
    <citation type="submission" date="2020-02" db="EMBL/GenBank/DDBJ databases">
        <authorList>
            <person name="Gao J."/>
            <person name="Sun J."/>
        </authorList>
    </citation>
    <scope>NUCLEOTIDE SEQUENCE</scope>
    <source>
        <strain evidence="2">602-2</strain>
    </source>
</reference>
<feature type="region of interest" description="Disordered" evidence="1">
    <location>
        <begin position="1"/>
        <end position="21"/>
    </location>
</feature>
<dbReference type="Gene3D" id="3.40.50.150">
    <property type="entry name" value="Vaccinia Virus protein VP39"/>
    <property type="match status" value="1"/>
</dbReference>
<dbReference type="PANTHER" id="PTHR43832:SF1">
    <property type="entry name" value="S-ADENOSYL-L-METHIONINE-DEPENDENT METHYLTRANSFERASES SUPERFAMILY PROTEIN"/>
    <property type="match status" value="1"/>
</dbReference>
<dbReference type="GO" id="GO:0032259">
    <property type="term" value="P:methylation"/>
    <property type="evidence" value="ECO:0007669"/>
    <property type="project" value="UniProtKB-KW"/>
</dbReference>
<keyword evidence="2" id="KW-0489">Methyltransferase</keyword>
<accession>A0A6G4QVZ2</accession>
<name>A0A6G4QVZ2_9CAUL</name>
<dbReference type="FunFam" id="3.40.50.150:FF:000554">
    <property type="entry name" value="Cation-transporting ATPase"/>
    <property type="match status" value="1"/>
</dbReference>
<dbReference type="Pfam" id="PF02353">
    <property type="entry name" value="CMAS"/>
    <property type="match status" value="1"/>
</dbReference>
<comment type="caution">
    <text evidence="2">The sequence shown here is derived from an EMBL/GenBank/DDBJ whole genome shotgun (WGS) entry which is preliminary data.</text>
</comment>
<dbReference type="GO" id="GO:0008168">
    <property type="term" value="F:methyltransferase activity"/>
    <property type="evidence" value="ECO:0007669"/>
    <property type="project" value="UniProtKB-KW"/>
</dbReference>
<dbReference type="SUPFAM" id="SSF53335">
    <property type="entry name" value="S-adenosyl-L-methionine-dependent methyltransferases"/>
    <property type="match status" value="1"/>
</dbReference>
<organism evidence="2">
    <name type="scientific">Caulobacter sp. 602-2</name>
    <dbReference type="NCBI Taxonomy" id="2710887"/>
    <lineage>
        <taxon>Bacteria</taxon>
        <taxon>Pseudomonadati</taxon>
        <taxon>Pseudomonadota</taxon>
        <taxon>Alphaproteobacteria</taxon>
        <taxon>Caulobacterales</taxon>
        <taxon>Caulobacteraceae</taxon>
        <taxon>Caulobacter</taxon>
    </lineage>
</organism>
<dbReference type="InterPro" id="IPR029063">
    <property type="entry name" value="SAM-dependent_MTases_sf"/>
</dbReference>
<evidence type="ECO:0000256" key="1">
    <source>
        <dbReference type="SAM" id="MobiDB-lite"/>
    </source>
</evidence>
<dbReference type="AlphaFoldDB" id="A0A6G4QVZ2"/>
<evidence type="ECO:0000313" key="2">
    <source>
        <dbReference type="EMBL" id="NGM49118.1"/>
    </source>
</evidence>
<gene>
    <name evidence="2" type="ORF">G5B46_05815</name>
</gene>
<keyword evidence="2" id="KW-0808">Transferase</keyword>
<proteinExistence type="predicted"/>